<dbReference type="GO" id="GO:0055085">
    <property type="term" value="P:transmembrane transport"/>
    <property type="evidence" value="ECO:0007669"/>
    <property type="project" value="InterPro"/>
</dbReference>
<dbReference type="EMBL" id="SMSJ01000013">
    <property type="protein sequence ID" value="TDH62225.1"/>
    <property type="molecule type" value="Genomic_DNA"/>
</dbReference>
<proteinExistence type="predicted"/>
<feature type="transmembrane region" description="Helical" evidence="7">
    <location>
        <begin position="326"/>
        <end position="347"/>
    </location>
</feature>
<evidence type="ECO:0000256" key="4">
    <source>
        <dbReference type="ARBA" id="ARBA00022989"/>
    </source>
</evidence>
<feature type="transmembrane region" description="Helical" evidence="7">
    <location>
        <begin position="99"/>
        <end position="121"/>
    </location>
</feature>
<name>A0A4V3AA93_9PROT</name>
<evidence type="ECO:0000256" key="3">
    <source>
        <dbReference type="ARBA" id="ARBA00022692"/>
    </source>
</evidence>
<evidence type="ECO:0000256" key="7">
    <source>
        <dbReference type="SAM" id="Phobius"/>
    </source>
</evidence>
<dbReference type="OrthoDB" id="8477889at2"/>
<keyword evidence="4 7" id="KW-1133">Transmembrane helix</keyword>
<dbReference type="GO" id="GO:0043190">
    <property type="term" value="C:ATP-binding cassette (ABC) transporter complex"/>
    <property type="evidence" value="ECO:0007669"/>
    <property type="project" value="InterPro"/>
</dbReference>
<keyword evidence="5 7" id="KW-0472">Membrane</keyword>
<evidence type="ECO:0000256" key="6">
    <source>
        <dbReference type="SAM" id="MobiDB-lite"/>
    </source>
</evidence>
<dbReference type="GO" id="GO:0015920">
    <property type="term" value="P:lipopolysaccharide transport"/>
    <property type="evidence" value="ECO:0007669"/>
    <property type="project" value="TreeGrafter"/>
</dbReference>
<feature type="transmembrane region" description="Helical" evidence="7">
    <location>
        <begin position="56"/>
        <end position="78"/>
    </location>
</feature>
<evidence type="ECO:0000313" key="8">
    <source>
        <dbReference type="EMBL" id="TDH62225.1"/>
    </source>
</evidence>
<protein>
    <submittedName>
        <fullName evidence="8">LPS export ABC transporter permease LptF</fullName>
    </submittedName>
</protein>
<feature type="transmembrane region" description="Helical" evidence="7">
    <location>
        <begin position="353"/>
        <end position="375"/>
    </location>
</feature>
<dbReference type="Pfam" id="PF03739">
    <property type="entry name" value="LptF_LptG"/>
    <property type="match status" value="1"/>
</dbReference>
<keyword evidence="2" id="KW-1003">Cell membrane</keyword>
<evidence type="ECO:0000256" key="2">
    <source>
        <dbReference type="ARBA" id="ARBA00022475"/>
    </source>
</evidence>
<dbReference type="RefSeq" id="WP_133288961.1">
    <property type="nucleotide sequence ID" value="NZ_SMSJ01000013.1"/>
</dbReference>
<comment type="caution">
    <text evidence="8">The sequence shown here is derived from an EMBL/GenBank/DDBJ whole genome shotgun (WGS) entry which is preliminary data.</text>
</comment>
<reference evidence="8 9" key="1">
    <citation type="journal article" date="2016" name="J. Microbiol.">
        <title>Dankookia rubra gen. nov., sp. nov., an alphaproteobacterium isolated from sediment of a shallow stream.</title>
        <authorList>
            <person name="Kim W.H."/>
            <person name="Kim D.H."/>
            <person name="Kang K."/>
            <person name="Ahn T.Y."/>
        </authorList>
    </citation>
    <scope>NUCLEOTIDE SEQUENCE [LARGE SCALE GENOMIC DNA]</scope>
    <source>
        <strain evidence="8 9">JCM30602</strain>
    </source>
</reference>
<evidence type="ECO:0000256" key="1">
    <source>
        <dbReference type="ARBA" id="ARBA00004651"/>
    </source>
</evidence>
<comment type="subcellular location">
    <subcellularLocation>
        <location evidence="1">Cell membrane</location>
        <topology evidence="1">Multi-pass membrane protein</topology>
    </subcellularLocation>
</comment>
<keyword evidence="3 7" id="KW-0812">Transmembrane</keyword>
<keyword evidence="9" id="KW-1185">Reference proteome</keyword>
<dbReference type="PANTHER" id="PTHR33529">
    <property type="entry name" value="SLR0882 PROTEIN-RELATED"/>
    <property type="match status" value="1"/>
</dbReference>
<dbReference type="NCBIfam" id="TIGR04407">
    <property type="entry name" value="LptF_YjgP"/>
    <property type="match status" value="1"/>
</dbReference>
<dbReference type="Proteomes" id="UP000295096">
    <property type="component" value="Unassembled WGS sequence"/>
</dbReference>
<dbReference type="InterPro" id="IPR030922">
    <property type="entry name" value="LptF"/>
</dbReference>
<feature type="transmembrane region" description="Helical" evidence="7">
    <location>
        <begin position="295"/>
        <end position="314"/>
    </location>
</feature>
<dbReference type="InterPro" id="IPR005495">
    <property type="entry name" value="LptG/LptF_permease"/>
</dbReference>
<sequence>MTRLDSYIFRQLAAALLAVTIGLAALVWLTQSLRFIELVLDRGLSFLVFIELTGLLLPSFFAVILPITTFVVILFVYVRLSADRELVVMRAAGISQWRLARPALALAGLAVLTCYALNLWLVPASQAAFRAWQYEIRNQLAAILVQEGVFSSVGDDLTVYARYRDRDGTLRGILVHDARERGAPVTILAEAGRITPGPNGPRVTLENGERQQVERVPAPAGSPPGTPASTRLSVLSFTENSIDLARTSRGATGEGGERYRNAQERTIDELLHPDPADHVPDRDLRRFKAEAHQRLASPLNAVGFGLVALATALTGQFRRHGGGLRLFTGILVVVALLAIGLMTNNLAARQNAMIPLIWVNALVPGLVAAWAISGLPGLPQWRRPRPPQLGPANPA</sequence>
<organism evidence="8 9">
    <name type="scientific">Dankookia rubra</name>
    <dbReference type="NCBI Taxonomy" id="1442381"/>
    <lineage>
        <taxon>Bacteria</taxon>
        <taxon>Pseudomonadati</taxon>
        <taxon>Pseudomonadota</taxon>
        <taxon>Alphaproteobacteria</taxon>
        <taxon>Acetobacterales</taxon>
        <taxon>Roseomonadaceae</taxon>
        <taxon>Dankookia</taxon>
    </lineage>
</organism>
<evidence type="ECO:0000313" key="9">
    <source>
        <dbReference type="Proteomes" id="UP000295096"/>
    </source>
</evidence>
<dbReference type="PANTHER" id="PTHR33529:SF6">
    <property type="entry name" value="YJGP_YJGQ FAMILY PERMEASE"/>
    <property type="match status" value="1"/>
</dbReference>
<evidence type="ECO:0000256" key="5">
    <source>
        <dbReference type="ARBA" id="ARBA00023136"/>
    </source>
</evidence>
<dbReference type="AlphaFoldDB" id="A0A4V3AA93"/>
<gene>
    <name evidence="8" type="primary">lptF</name>
    <name evidence="8" type="ORF">E2C06_12605</name>
</gene>
<feature type="region of interest" description="Disordered" evidence="6">
    <location>
        <begin position="191"/>
        <end position="230"/>
    </location>
</feature>
<accession>A0A4V3AA93</accession>